<keyword evidence="2" id="KW-0812">Transmembrane</keyword>
<evidence type="ECO:0000313" key="4">
    <source>
        <dbReference type="Proteomes" id="UP000186098"/>
    </source>
</evidence>
<dbReference type="Pfam" id="PF13801">
    <property type="entry name" value="Metal_resist"/>
    <property type="match status" value="1"/>
</dbReference>
<feature type="compositionally biased region" description="Pro residues" evidence="1">
    <location>
        <begin position="192"/>
        <end position="212"/>
    </location>
</feature>
<name>A0A1N7KVG8_9RHOB</name>
<dbReference type="EMBL" id="FTOM01000002">
    <property type="protein sequence ID" value="SIS65603.1"/>
    <property type="molecule type" value="Genomic_DNA"/>
</dbReference>
<evidence type="ECO:0000256" key="1">
    <source>
        <dbReference type="SAM" id="MobiDB-lite"/>
    </source>
</evidence>
<keyword evidence="2" id="KW-0472">Membrane</keyword>
<evidence type="ECO:0000313" key="3">
    <source>
        <dbReference type="EMBL" id="SIS65603.1"/>
    </source>
</evidence>
<feature type="region of interest" description="Disordered" evidence="1">
    <location>
        <begin position="150"/>
        <end position="218"/>
    </location>
</feature>
<dbReference type="STRING" id="407234.SAMN05421795_102215"/>
<reference evidence="4" key="1">
    <citation type="submission" date="2017-01" db="EMBL/GenBank/DDBJ databases">
        <authorList>
            <person name="Varghese N."/>
            <person name="Submissions S."/>
        </authorList>
    </citation>
    <scope>NUCLEOTIDE SEQUENCE [LARGE SCALE GENOMIC DNA]</scope>
    <source>
        <strain evidence="4">DSM 18714</strain>
    </source>
</reference>
<gene>
    <name evidence="3" type="ORF">SAMN05421795_102215</name>
</gene>
<dbReference type="Proteomes" id="UP000186098">
    <property type="component" value="Unassembled WGS sequence"/>
</dbReference>
<dbReference type="AlphaFoldDB" id="A0A1N7KVG8"/>
<keyword evidence="4" id="KW-1185">Reference proteome</keyword>
<proteinExistence type="predicted"/>
<evidence type="ECO:0000256" key="2">
    <source>
        <dbReference type="SAM" id="Phobius"/>
    </source>
</evidence>
<feature type="compositionally biased region" description="Low complexity" evidence="1">
    <location>
        <begin position="178"/>
        <end position="191"/>
    </location>
</feature>
<feature type="transmembrane region" description="Helical" evidence="2">
    <location>
        <begin position="17"/>
        <end position="39"/>
    </location>
</feature>
<organism evidence="3 4">
    <name type="scientific">Phaeovulum vinaykumarii</name>
    <dbReference type="NCBI Taxonomy" id="407234"/>
    <lineage>
        <taxon>Bacteria</taxon>
        <taxon>Pseudomonadati</taxon>
        <taxon>Pseudomonadota</taxon>
        <taxon>Alphaproteobacteria</taxon>
        <taxon>Rhodobacterales</taxon>
        <taxon>Paracoccaceae</taxon>
        <taxon>Phaeovulum</taxon>
    </lineage>
</organism>
<dbReference type="RefSeq" id="WP_076363919.1">
    <property type="nucleotide sequence ID" value="NZ_FTOM01000002.1"/>
</dbReference>
<dbReference type="InterPro" id="IPR025961">
    <property type="entry name" value="Metal_resist"/>
</dbReference>
<dbReference type="OrthoDB" id="7688532at2"/>
<keyword evidence="2" id="KW-1133">Transmembrane helix</keyword>
<sequence>MTQTPEKAPRQGGRTRVLLIASLTLNLLVVGIVLGGMIARRDGPPRPPVGDISIGAFTEALTHEDRRRMWKEAMSAGLDFRAMRKAVQTEHKALLAALRAETWDASALTAVFDANNARIRERMDLGQRLLAERVAEMSLEERRAFADRFEAALRRGPPGPPRRDDRGPRPGMGPGPDPAGRAPVGPQGDAPMPVPPDMPEAPAPEAPAPEVPDMPAAQ</sequence>
<accession>A0A1N7KVG8</accession>
<protein>
    <submittedName>
        <fullName evidence="3">Uncharacterized membrane protein</fullName>
    </submittedName>
</protein>